<dbReference type="EMBL" id="CP000500">
    <property type="protein sequence ID" value="ABN67471.2"/>
    <property type="molecule type" value="Genomic_DNA"/>
</dbReference>
<proteinExistence type="predicted"/>
<accession>A3LXJ7</accession>
<sequence>MHRFSLKSSFSSATRLFSKDSQSCKTEFLDRFGLQFDESEGCFYAYKCHSRLPYGGLTNLNKIMELFEHGNPETQSAAPNANKLVQRFSEGVRVIQKSLDFASFGSYRRGESNRNSTADISNISTTEKSGISVPLNSGESLRSYRLDIAFPDISLWGDCKEVFEKYNSKFETKIIIAPTPSDSQCATASSTVVESHDSPTPVTSETKAEFALCEQVCPCESESTTDFTEPGATAEVEKNTLSEEVFHSDEASSAEDSFLDSESTASFIEQESAEAQNIVSSSVVTRSDESSQSEVSSTEEGNSSPSDYQPNTDSTEHEESAQVADLASPEETDQFQASLSSSCEESTCSEDLDRSYDFDCSDQDDGPIVGRELSIKFNTGRLFNDQEEYVDADTGVEYRFNQWGDPEELVPYGFKRLSSPSNTREPMRSVIRNLDRRPQTTAQYSTDPVSLEDLRKANLRACKREASILNDCVSSSESIRADIALTSTSP</sequence>
<feature type="compositionally biased region" description="Low complexity" evidence="1">
    <location>
        <begin position="279"/>
        <end position="300"/>
    </location>
</feature>
<dbReference type="GeneID" id="4840349"/>
<protein>
    <submittedName>
        <fullName evidence="2">Putative Nucleolar GTPase/ATPase</fullName>
    </submittedName>
</protein>
<dbReference type="InParanoid" id="A3LXJ7"/>
<dbReference type="RefSeq" id="XP_001385500.2">
    <property type="nucleotide sequence ID" value="XM_001385463.1"/>
</dbReference>
<evidence type="ECO:0000313" key="3">
    <source>
        <dbReference type="Proteomes" id="UP000002258"/>
    </source>
</evidence>
<keyword evidence="3" id="KW-1185">Reference proteome</keyword>
<dbReference type="KEGG" id="pic:PICST_32838"/>
<feature type="region of interest" description="Disordered" evidence="1">
    <location>
        <begin position="272"/>
        <end position="344"/>
    </location>
</feature>
<feature type="compositionally biased region" description="Polar residues" evidence="1">
    <location>
        <begin position="301"/>
        <end position="313"/>
    </location>
</feature>
<evidence type="ECO:0000313" key="2">
    <source>
        <dbReference type="EMBL" id="ABN67471.2"/>
    </source>
</evidence>
<organism evidence="2 3">
    <name type="scientific">Scheffersomyces stipitis (strain ATCC 58785 / CBS 6054 / NBRC 10063 / NRRL Y-11545)</name>
    <name type="common">Yeast</name>
    <name type="synonym">Pichia stipitis</name>
    <dbReference type="NCBI Taxonomy" id="322104"/>
    <lineage>
        <taxon>Eukaryota</taxon>
        <taxon>Fungi</taxon>
        <taxon>Dikarya</taxon>
        <taxon>Ascomycota</taxon>
        <taxon>Saccharomycotina</taxon>
        <taxon>Pichiomycetes</taxon>
        <taxon>Debaryomycetaceae</taxon>
        <taxon>Scheffersomyces</taxon>
    </lineage>
</organism>
<gene>
    <name evidence="2" type="ORF">PICST_32838</name>
</gene>
<dbReference type="AlphaFoldDB" id="A3LXJ7"/>
<reference evidence="2 3" key="1">
    <citation type="journal article" date="2007" name="Nat. Biotechnol.">
        <title>Genome sequence of the lignocellulose-bioconverting and xylose-fermenting yeast Pichia stipitis.</title>
        <authorList>
            <person name="Jeffries T.W."/>
            <person name="Grigoriev I.V."/>
            <person name="Grimwood J."/>
            <person name="Laplaza J.M."/>
            <person name="Aerts A."/>
            <person name="Salamov A."/>
            <person name="Schmutz J."/>
            <person name="Lindquist E."/>
            <person name="Dehal P."/>
            <person name="Shapiro H."/>
            <person name="Jin Y.S."/>
            <person name="Passoth V."/>
            <person name="Richardson P.M."/>
        </authorList>
    </citation>
    <scope>NUCLEOTIDE SEQUENCE [LARGE SCALE GENOMIC DNA]</scope>
    <source>
        <strain evidence="3">ATCC 58785 / CBS 6054 / NBRC 10063 / NRRL Y-11545</strain>
    </source>
</reference>
<evidence type="ECO:0000256" key="1">
    <source>
        <dbReference type="SAM" id="MobiDB-lite"/>
    </source>
</evidence>
<name>A3LXJ7_PICST</name>
<dbReference type="HOGENOM" id="CLU_559105_0_0_1"/>
<dbReference type="Proteomes" id="UP000002258">
    <property type="component" value="Chromosome 6"/>
</dbReference>